<reference evidence="2 3" key="1">
    <citation type="submission" date="2016-10" db="EMBL/GenBank/DDBJ databases">
        <authorList>
            <person name="de Groot N.N."/>
        </authorList>
    </citation>
    <scope>NUCLEOTIDE SEQUENCE [LARGE SCALE GENOMIC DNA]</scope>
    <source>
        <strain evidence="2 3">CGMCC 4.1877</strain>
    </source>
</reference>
<dbReference type="Proteomes" id="UP000199614">
    <property type="component" value="Unassembled WGS sequence"/>
</dbReference>
<dbReference type="GO" id="GO:0008168">
    <property type="term" value="F:methyltransferase activity"/>
    <property type="evidence" value="ECO:0007669"/>
    <property type="project" value="UniProtKB-KW"/>
</dbReference>
<dbReference type="Pfam" id="PF13649">
    <property type="entry name" value="Methyltransf_25"/>
    <property type="match status" value="1"/>
</dbReference>
<name>A0A1I4S7Z7_PSUAM</name>
<accession>A0A1I4S7Z7</accession>
<dbReference type="EMBL" id="FOUY01000001">
    <property type="protein sequence ID" value="SFM60627.1"/>
    <property type="molecule type" value="Genomic_DNA"/>
</dbReference>
<dbReference type="RefSeq" id="WP_218162616.1">
    <property type="nucleotide sequence ID" value="NZ_FOUY01000001.1"/>
</dbReference>
<dbReference type="InterPro" id="IPR029063">
    <property type="entry name" value="SAM-dependent_MTases_sf"/>
</dbReference>
<protein>
    <submittedName>
        <fullName evidence="2">Methyltransferase domain-containing protein</fullName>
    </submittedName>
</protein>
<keyword evidence="3" id="KW-1185">Reference proteome</keyword>
<dbReference type="InterPro" id="IPR041698">
    <property type="entry name" value="Methyltransf_25"/>
</dbReference>
<feature type="domain" description="Methyltransferase" evidence="1">
    <location>
        <begin position="49"/>
        <end position="144"/>
    </location>
</feature>
<dbReference type="AlphaFoldDB" id="A0A1I4S7Z7"/>
<evidence type="ECO:0000313" key="2">
    <source>
        <dbReference type="EMBL" id="SFM60627.1"/>
    </source>
</evidence>
<dbReference type="GO" id="GO:0032259">
    <property type="term" value="P:methylation"/>
    <property type="evidence" value="ECO:0007669"/>
    <property type="project" value="UniProtKB-KW"/>
</dbReference>
<dbReference type="PANTHER" id="PTHR43591:SF110">
    <property type="entry name" value="RHODANESE DOMAIN-CONTAINING PROTEIN"/>
    <property type="match status" value="1"/>
</dbReference>
<gene>
    <name evidence="2" type="ORF">SAMN05216207_1001297</name>
</gene>
<dbReference type="CDD" id="cd02440">
    <property type="entry name" value="AdoMet_MTases"/>
    <property type="match status" value="1"/>
</dbReference>
<evidence type="ECO:0000313" key="3">
    <source>
        <dbReference type="Proteomes" id="UP000199614"/>
    </source>
</evidence>
<organism evidence="2 3">
    <name type="scientific">Pseudonocardia ammonioxydans</name>
    <dbReference type="NCBI Taxonomy" id="260086"/>
    <lineage>
        <taxon>Bacteria</taxon>
        <taxon>Bacillati</taxon>
        <taxon>Actinomycetota</taxon>
        <taxon>Actinomycetes</taxon>
        <taxon>Pseudonocardiales</taxon>
        <taxon>Pseudonocardiaceae</taxon>
        <taxon>Pseudonocardia</taxon>
    </lineage>
</organism>
<dbReference type="PANTHER" id="PTHR43591">
    <property type="entry name" value="METHYLTRANSFERASE"/>
    <property type="match status" value="1"/>
</dbReference>
<dbReference type="Gene3D" id="3.40.50.150">
    <property type="entry name" value="Vaccinia Virus protein VP39"/>
    <property type="match status" value="1"/>
</dbReference>
<keyword evidence="2" id="KW-0489">Methyltransferase</keyword>
<dbReference type="STRING" id="260086.SAMN05216207_1001297"/>
<evidence type="ECO:0000259" key="1">
    <source>
        <dbReference type="Pfam" id="PF13649"/>
    </source>
</evidence>
<sequence>MSVIPDLDAEHWLRRWDAQQERYIPDREKLFGLVLDVLTGLDAAPGRLLDLACGPGSLAARAAQRFPGAEIVGVDVDPVMLDLARRTCGDRARWVDADLSGPGWVDRVGGPFDAAVSATGLHWLTEDALPALAGRIAGVLRPGGVFVDVDTLLADPAAPRLAELTRRLREEHTERRLATGEDFRAWWDALAAEPALADGFAERERRFAGRAGGGSTLPAWERALRDAGFAEVGTLTQTFDRRMLVAIRR</sequence>
<dbReference type="SUPFAM" id="SSF53335">
    <property type="entry name" value="S-adenosyl-L-methionine-dependent methyltransferases"/>
    <property type="match status" value="1"/>
</dbReference>
<keyword evidence="2" id="KW-0808">Transferase</keyword>
<proteinExistence type="predicted"/>